<dbReference type="Gene3D" id="3.40.50.1820">
    <property type="entry name" value="alpha/beta hydrolase"/>
    <property type="match status" value="1"/>
</dbReference>
<dbReference type="EMBL" id="CP046915">
    <property type="protein sequence ID" value="QGZ65684.1"/>
    <property type="molecule type" value="Genomic_DNA"/>
</dbReference>
<reference evidence="2 3" key="1">
    <citation type="submission" date="2019-12" db="EMBL/GenBank/DDBJ databases">
        <title>Paraburkholderia acidiphila 7Q-K02 sp. nov and Paraburkholderia acidisoli DHF22 sp. nov., two strains isolated from forest soil.</title>
        <authorList>
            <person name="Gao Z."/>
            <person name="Qiu L."/>
        </authorList>
    </citation>
    <scope>NUCLEOTIDE SEQUENCE [LARGE SCALE GENOMIC DNA]</scope>
    <source>
        <strain evidence="2 3">DHF22</strain>
    </source>
</reference>
<evidence type="ECO:0000313" key="3">
    <source>
        <dbReference type="Proteomes" id="UP000433577"/>
    </source>
</evidence>
<organism evidence="2 3">
    <name type="scientific">Paraburkholderia acidisoli</name>
    <dbReference type="NCBI Taxonomy" id="2571748"/>
    <lineage>
        <taxon>Bacteria</taxon>
        <taxon>Pseudomonadati</taxon>
        <taxon>Pseudomonadota</taxon>
        <taxon>Betaproteobacteria</taxon>
        <taxon>Burkholderiales</taxon>
        <taxon>Burkholderiaceae</taxon>
        <taxon>Paraburkholderia</taxon>
    </lineage>
</organism>
<keyword evidence="3" id="KW-1185">Reference proteome</keyword>
<dbReference type="KEGG" id="pacs:FAZ98_28530"/>
<dbReference type="OrthoDB" id="7055710at2"/>
<gene>
    <name evidence="2" type="ORF">FAZ98_28530</name>
</gene>
<evidence type="ECO:0000313" key="2">
    <source>
        <dbReference type="EMBL" id="QGZ65684.1"/>
    </source>
</evidence>
<dbReference type="SUPFAM" id="SSF53474">
    <property type="entry name" value="alpha/beta-Hydrolases"/>
    <property type="match status" value="1"/>
</dbReference>
<keyword evidence="2" id="KW-0378">Hydrolase</keyword>
<feature type="domain" description="AB hydrolase-1" evidence="1">
    <location>
        <begin position="30"/>
        <end position="213"/>
    </location>
</feature>
<dbReference type="InterPro" id="IPR000073">
    <property type="entry name" value="AB_hydrolase_1"/>
</dbReference>
<name>A0A7Z2GQ81_9BURK</name>
<dbReference type="InterPro" id="IPR029058">
    <property type="entry name" value="AB_hydrolase_fold"/>
</dbReference>
<sequence>MCNPLVFARSAAQTGLNAFALAWLEDEGAFDMASIANRIVEAVAGEGDIVIAGHSLGTPLAVLTTLAARGRTDLRVKGLVLSNSGANTQGHGDASAIVRRIEQEWGEPMWKTFAERCFHTLPQGALLDEILAYPARLRSGAVAQAIRSQIETDLLPVLSQLPALPVAVVHGEYDVARTLAHARELSGAIAGASLHVLPTGHTSCAEDPLAFADIARAVAVRAVSSARSTR</sequence>
<evidence type="ECO:0000259" key="1">
    <source>
        <dbReference type="Pfam" id="PF12697"/>
    </source>
</evidence>
<protein>
    <submittedName>
        <fullName evidence="2">Alpha/beta fold hydrolase</fullName>
    </submittedName>
</protein>
<dbReference type="AlphaFoldDB" id="A0A7Z2GQ81"/>
<dbReference type="Pfam" id="PF12697">
    <property type="entry name" value="Abhydrolase_6"/>
    <property type="match status" value="1"/>
</dbReference>
<dbReference type="Proteomes" id="UP000433577">
    <property type="component" value="Chromosome 3"/>
</dbReference>
<proteinExistence type="predicted"/>
<dbReference type="GO" id="GO:0016787">
    <property type="term" value="F:hydrolase activity"/>
    <property type="evidence" value="ECO:0007669"/>
    <property type="project" value="UniProtKB-KW"/>
</dbReference>
<accession>A0A7Z2GQ81</accession>